<sequence>MARSLGITPWALSKWDKNNPPRGRCLAIEQATGGKVKAEDLRPDINWEYVREQQKTPSYR</sequence>
<dbReference type="RefSeq" id="WP_080972499.1">
    <property type="nucleotide sequence ID" value="NZ_CP010902.1"/>
</dbReference>
<evidence type="ECO:0000313" key="2">
    <source>
        <dbReference type="Proteomes" id="UP000280228"/>
    </source>
</evidence>
<dbReference type="GO" id="GO:0003677">
    <property type="term" value="F:DNA binding"/>
    <property type="evidence" value="ECO:0007669"/>
    <property type="project" value="InterPro"/>
</dbReference>
<dbReference type="Proteomes" id="UP000280228">
    <property type="component" value="Chromosome"/>
</dbReference>
<reference evidence="1 2" key="1">
    <citation type="submission" date="2018-12" db="EMBL/GenBank/DDBJ databases">
        <title>Persistence of Moraxella catarrhalis in Chronic Obstructive Pulmonary Disease and Regulation of the Hag/MID Adhesin.</title>
        <authorList>
            <person name="Murphy T."/>
            <person name="Zhao X."/>
            <person name="Vyas G."/>
            <person name="Aluvathingal J."/>
            <person name="Nadendla S."/>
            <person name="Tallon L."/>
            <person name="Tettelin H."/>
        </authorList>
    </citation>
    <scope>NUCLEOTIDE SEQUENCE [LARGE SCALE GENOMIC DNA]</scope>
    <source>
        <strain evidence="1 2">46P58B1</strain>
    </source>
</reference>
<dbReference type="EMBL" id="CP034662">
    <property type="protein sequence ID" value="AZQ94331.1"/>
    <property type="molecule type" value="Genomic_DNA"/>
</dbReference>
<dbReference type="Gene3D" id="1.10.260.40">
    <property type="entry name" value="lambda repressor-like DNA-binding domains"/>
    <property type="match status" value="1"/>
</dbReference>
<dbReference type="SUPFAM" id="SSF47413">
    <property type="entry name" value="lambda repressor-like DNA-binding domains"/>
    <property type="match status" value="1"/>
</dbReference>
<accession>A0A3A9L6W1</accession>
<dbReference type="Pfam" id="PF15943">
    <property type="entry name" value="YdaS_toxin"/>
    <property type="match status" value="1"/>
</dbReference>
<protein>
    <submittedName>
        <fullName evidence="1">Putative cro protein</fullName>
    </submittedName>
</protein>
<evidence type="ECO:0000313" key="1">
    <source>
        <dbReference type="EMBL" id="AZQ94331.1"/>
    </source>
</evidence>
<proteinExistence type="predicted"/>
<dbReference type="InterPro" id="IPR031856">
    <property type="entry name" value="YdaS_toxin-like"/>
</dbReference>
<dbReference type="InterPro" id="IPR010982">
    <property type="entry name" value="Lambda_DNA-bd_dom_sf"/>
</dbReference>
<dbReference type="AlphaFoldDB" id="A0A3A9L6W1"/>
<gene>
    <name evidence="1" type="ORF">EJK53_1058</name>
</gene>
<organism evidence="1 2">
    <name type="scientific">Moraxella catarrhalis</name>
    <name type="common">Branhamella catarrhalis</name>
    <dbReference type="NCBI Taxonomy" id="480"/>
    <lineage>
        <taxon>Bacteria</taxon>
        <taxon>Pseudomonadati</taxon>
        <taxon>Pseudomonadota</taxon>
        <taxon>Gammaproteobacteria</taxon>
        <taxon>Moraxellales</taxon>
        <taxon>Moraxellaceae</taxon>
        <taxon>Moraxella</taxon>
    </lineage>
</organism>
<name>A0A3A9L6W1_MORCA</name>